<dbReference type="OrthoDB" id="9802264at2"/>
<reference evidence="6 7" key="1">
    <citation type="submission" date="2016-03" db="EMBL/GenBank/DDBJ databases">
        <authorList>
            <person name="Ploux O."/>
        </authorList>
    </citation>
    <scope>NUCLEOTIDE SEQUENCE [LARGE SCALE GENOMIC DNA]</scope>
    <source>
        <strain evidence="6 7">R-45370</strain>
    </source>
</reference>
<feature type="domain" description="ABC transporter" evidence="5">
    <location>
        <begin position="5"/>
        <end position="232"/>
    </location>
</feature>
<dbReference type="InterPro" id="IPR017871">
    <property type="entry name" value="ABC_transporter-like_CS"/>
</dbReference>
<dbReference type="InterPro" id="IPR015854">
    <property type="entry name" value="ABC_transpr_LolD-like"/>
</dbReference>
<dbReference type="STRING" id="980561.A1359_20165"/>
<dbReference type="RefSeq" id="WP_066977189.1">
    <property type="nucleotide sequence ID" value="NZ_LUUI01000026.1"/>
</dbReference>
<dbReference type="GO" id="GO:0022857">
    <property type="term" value="F:transmembrane transporter activity"/>
    <property type="evidence" value="ECO:0007669"/>
    <property type="project" value="TreeGrafter"/>
</dbReference>
<keyword evidence="1" id="KW-0813">Transport</keyword>
<evidence type="ECO:0000256" key="2">
    <source>
        <dbReference type="ARBA" id="ARBA00022741"/>
    </source>
</evidence>
<organism evidence="6 7">
    <name type="scientific">Methylomonas lenta</name>
    <dbReference type="NCBI Taxonomy" id="980561"/>
    <lineage>
        <taxon>Bacteria</taxon>
        <taxon>Pseudomonadati</taxon>
        <taxon>Pseudomonadota</taxon>
        <taxon>Gammaproteobacteria</taxon>
        <taxon>Methylococcales</taxon>
        <taxon>Methylococcaceae</taxon>
        <taxon>Methylomonas</taxon>
    </lineage>
</organism>
<dbReference type="PANTHER" id="PTHR24220:SF86">
    <property type="entry name" value="ABC TRANSPORTER ABCH.1"/>
    <property type="match status" value="1"/>
</dbReference>
<dbReference type="PANTHER" id="PTHR24220">
    <property type="entry name" value="IMPORT ATP-BINDING PROTEIN"/>
    <property type="match status" value="1"/>
</dbReference>
<dbReference type="InterPro" id="IPR003439">
    <property type="entry name" value="ABC_transporter-like_ATP-bd"/>
</dbReference>
<evidence type="ECO:0000259" key="5">
    <source>
        <dbReference type="PROSITE" id="PS50893"/>
    </source>
</evidence>
<dbReference type="SUPFAM" id="SSF52540">
    <property type="entry name" value="P-loop containing nucleoside triphosphate hydrolases"/>
    <property type="match status" value="1"/>
</dbReference>
<dbReference type="CDD" id="cd03255">
    <property type="entry name" value="ABC_MJ0796_LolCDE_FtsE"/>
    <property type="match status" value="1"/>
</dbReference>
<dbReference type="Gene3D" id="3.40.50.300">
    <property type="entry name" value="P-loop containing nucleotide triphosphate hydrolases"/>
    <property type="match status" value="1"/>
</dbReference>
<dbReference type="Proteomes" id="UP000078476">
    <property type="component" value="Unassembled WGS sequence"/>
</dbReference>
<protein>
    <submittedName>
        <fullName evidence="6">ABC transporter ATP-binding protein</fullName>
    </submittedName>
</protein>
<comment type="similarity">
    <text evidence="4">Belongs to the ABC transporter superfamily. Macrolide exporter (TC 3.A.1.122) family.</text>
</comment>
<proteinExistence type="inferred from homology"/>
<evidence type="ECO:0000256" key="4">
    <source>
        <dbReference type="ARBA" id="ARBA00038388"/>
    </source>
</evidence>
<dbReference type="GO" id="GO:0016887">
    <property type="term" value="F:ATP hydrolysis activity"/>
    <property type="evidence" value="ECO:0007669"/>
    <property type="project" value="InterPro"/>
</dbReference>
<keyword evidence="3 6" id="KW-0067">ATP-binding</keyword>
<dbReference type="PROSITE" id="PS50893">
    <property type="entry name" value="ABC_TRANSPORTER_2"/>
    <property type="match status" value="1"/>
</dbReference>
<keyword evidence="2" id="KW-0547">Nucleotide-binding</keyword>
<sequence>MNKIIELKQVYKDYPQAGTLQTVLHDINLAIFPGDFVAIVGPSGNGKSTLLNLLTGIDHPSRGDIIVNGTHLQTLSNNKLTAWRGAHVGIVFQFFQLLPTLSLLQNIALPMEFIGKLNKNQRLERAIQLLERVGLADEMHRLPSQVSGGQQQRAAIARALANDPPLIVADEPTGNLDATTADAVFNLFAHLRDQGKTLVMVTHNEALANAASRKIEIRSGRIHADSRPEPYF</sequence>
<dbReference type="PROSITE" id="PS00211">
    <property type="entry name" value="ABC_TRANSPORTER_1"/>
    <property type="match status" value="1"/>
</dbReference>
<dbReference type="EMBL" id="LUUI01000026">
    <property type="protein sequence ID" value="OAI20914.1"/>
    <property type="molecule type" value="Genomic_DNA"/>
</dbReference>
<evidence type="ECO:0000313" key="6">
    <source>
        <dbReference type="EMBL" id="OAI20914.1"/>
    </source>
</evidence>
<evidence type="ECO:0000256" key="1">
    <source>
        <dbReference type="ARBA" id="ARBA00022448"/>
    </source>
</evidence>
<dbReference type="InterPro" id="IPR027417">
    <property type="entry name" value="P-loop_NTPase"/>
</dbReference>
<comment type="caution">
    <text evidence="6">The sequence shown here is derived from an EMBL/GenBank/DDBJ whole genome shotgun (WGS) entry which is preliminary data.</text>
</comment>
<gene>
    <name evidence="6" type="ORF">A1359_20165</name>
</gene>
<name>A0A177NTN6_9GAMM</name>
<keyword evidence="7" id="KW-1185">Reference proteome</keyword>
<dbReference type="InterPro" id="IPR003593">
    <property type="entry name" value="AAA+_ATPase"/>
</dbReference>
<evidence type="ECO:0000313" key="7">
    <source>
        <dbReference type="Proteomes" id="UP000078476"/>
    </source>
</evidence>
<dbReference type="GO" id="GO:0005524">
    <property type="term" value="F:ATP binding"/>
    <property type="evidence" value="ECO:0007669"/>
    <property type="project" value="UniProtKB-KW"/>
</dbReference>
<dbReference type="GO" id="GO:0005886">
    <property type="term" value="C:plasma membrane"/>
    <property type="evidence" value="ECO:0007669"/>
    <property type="project" value="TreeGrafter"/>
</dbReference>
<dbReference type="SMART" id="SM00382">
    <property type="entry name" value="AAA"/>
    <property type="match status" value="1"/>
</dbReference>
<dbReference type="AlphaFoldDB" id="A0A177NTN6"/>
<dbReference type="InterPro" id="IPR017911">
    <property type="entry name" value="MacB-like_ATP-bd"/>
</dbReference>
<dbReference type="Pfam" id="PF00005">
    <property type="entry name" value="ABC_tran"/>
    <property type="match status" value="1"/>
</dbReference>
<dbReference type="FunFam" id="3.40.50.300:FF:000032">
    <property type="entry name" value="Export ABC transporter ATP-binding protein"/>
    <property type="match status" value="1"/>
</dbReference>
<dbReference type="GO" id="GO:1902495">
    <property type="term" value="C:transmembrane transporter complex"/>
    <property type="evidence" value="ECO:0007669"/>
    <property type="project" value="UniProtKB-ARBA"/>
</dbReference>
<accession>A0A177NTN6</accession>
<evidence type="ECO:0000256" key="3">
    <source>
        <dbReference type="ARBA" id="ARBA00022840"/>
    </source>
</evidence>